<evidence type="ECO:0000313" key="2">
    <source>
        <dbReference type="Proteomes" id="UP000585474"/>
    </source>
</evidence>
<accession>A0A7J0FD87</accession>
<dbReference type="EMBL" id="BJWL01000011">
    <property type="protein sequence ID" value="GFY96670.1"/>
    <property type="molecule type" value="Genomic_DNA"/>
</dbReference>
<reference evidence="1 2" key="1">
    <citation type="submission" date="2019-07" db="EMBL/GenBank/DDBJ databases">
        <title>De Novo Assembly of kiwifruit Actinidia rufa.</title>
        <authorList>
            <person name="Sugita-Konishi S."/>
            <person name="Sato K."/>
            <person name="Mori E."/>
            <person name="Abe Y."/>
            <person name="Kisaki G."/>
            <person name="Hamano K."/>
            <person name="Suezawa K."/>
            <person name="Otani M."/>
            <person name="Fukuda T."/>
            <person name="Manabe T."/>
            <person name="Gomi K."/>
            <person name="Tabuchi M."/>
            <person name="Akimitsu K."/>
            <person name="Kataoka I."/>
        </authorList>
    </citation>
    <scope>NUCLEOTIDE SEQUENCE [LARGE SCALE GENOMIC DNA]</scope>
    <source>
        <strain evidence="2">cv. Fuchu</strain>
    </source>
</reference>
<keyword evidence="2" id="KW-1185">Reference proteome</keyword>
<proteinExistence type="predicted"/>
<evidence type="ECO:0000313" key="1">
    <source>
        <dbReference type="EMBL" id="GFY96670.1"/>
    </source>
</evidence>
<sequence length="77" mass="9118">MVRTKHAVNDPRGGSNPIEPEVVFNWRWFKNLTIQATWETEFKKRPVLTGRDFEKSFLRNYTTQMLAPMDALGWTNF</sequence>
<organism evidence="1 2">
    <name type="scientific">Actinidia rufa</name>
    <dbReference type="NCBI Taxonomy" id="165716"/>
    <lineage>
        <taxon>Eukaryota</taxon>
        <taxon>Viridiplantae</taxon>
        <taxon>Streptophyta</taxon>
        <taxon>Embryophyta</taxon>
        <taxon>Tracheophyta</taxon>
        <taxon>Spermatophyta</taxon>
        <taxon>Magnoliopsida</taxon>
        <taxon>eudicotyledons</taxon>
        <taxon>Gunneridae</taxon>
        <taxon>Pentapetalae</taxon>
        <taxon>asterids</taxon>
        <taxon>Ericales</taxon>
        <taxon>Actinidiaceae</taxon>
        <taxon>Actinidia</taxon>
    </lineage>
</organism>
<name>A0A7J0FD87_9ERIC</name>
<dbReference type="Proteomes" id="UP000585474">
    <property type="component" value="Unassembled WGS sequence"/>
</dbReference>
<comment type="caution">
    <text evidence="1">The sequence shown here is derived from an EMBL/GenBank/DDBJ whole genome shotgun (WGS) entry which is preliminary data.</text>
</comment>
<gene>
    <name evidence="1" type="ORF">Acr_11g0009760</name>
</gene>
<dbReference type="AlphaFoldDB" id="A0A7J0FD87"/>
<protein>
    <submittedName>
        <fullName evidence="1">Uncharacterized protein</fullName>
    </submittedName>
</protein>